<accession>A0A811LR91</accession>
<protein>
    <submittedName>
        <fullName evidence="1">Uncharacterized protein</fullName>
    </submittedName>
</protein>
<dbReference type="EMBL" id="CAJFDH010000006">
    <property type="protein sequence ID" value="CAD5229568.1"/>
    <property type="molecule type" value="Genomic_DNA"/>
</dbReference>
<name>A0A811LR91_9BILA</name>
<dbReference type="OrthoDB" id="5866597at2759"/>
<evidence type="ECO:0000313" key="1">
    <source>
        <dbReference type="EMBL" id="CAD5229568.1"/>
    </source>
</evidence>
<dbReference type="Proteomes" id="UP000783686">
    <property type="component" value="Unassembled WGS sequence"/>
</dbReference>
<sequence length="402" mass="45375">MSTGFLRRLSRRRRPKARRAVCRNVLDSEDDVSIVSFKPKKEGVMQKLSHWLGDHLRKGKKEGDTKRPVVSVPTECASLPRPNDIRVYNNQRPLLGSAREVKRRAVCTNPWFAPEDDLNSSFFSDGLDTSYCSTLSRLTKDEALRINTMAGSACSSGYASQDSSPECSVHQPSWQPSTQLQRRGNLVDKAVECGYQEVDSGIRTPTVEGDYDHIYHELDTKPSPQFHSYMSFLSNHPDLRAIDSCYSGSVELACSSMASDSRPESPIYAIPYSSAAESRCGSIEYADDSDGYMELMQRQEEMTVGPSYSKLNRYPGSAFSPVRPEPRFHAPPPPPAEPTTCLDMLDKQIADLKQKTELVSRLVESAKERRELRGCARLLCMEHIQQLRNMRWYVENGFELKL</sequence>
<evidence type="ECO:0000313" key="2">
    <source>
        <dbReference type="Proteomes" id="UP000614601"/>
    </source>
</evidence>
<dbReference type="Proteomes" id="UP000614601">
    <property type="component" value="Unassembled WGS sequence"/>
</dbReference>
<gene>
    <name evidence="1" type="ORF">BOKJ2_LOCUS13627</name>
</gene>
<organism evidence="1 2">
    <name type="scientific">Bursaphelenchus okinawaensis</name>
    <dbReference type="NCBI Taxonomy" id="465554"/>
    <lineage>
        <taxon>Eukaryota</taxon>
        <taxon>Metazoa</taxon>
        <taxon>Ecdysozoa</taxon>
        <taxon>Nematoda</taxon>
        <taxon>Chromadorea</taxon>
        <taxon>Rhabditida</taxon>
        <taxon>Tylenchina</taxon>
        <taxon>Tylenchomorpha</taxon>
        <taxon>Aphelenchoidea</taxon>
        <taxon>Aphelenchoididae</taxon>
        <taxon>Bursaphelenchus</taxon>
    </lineage>
</organism>
<dbReference type="AlphaFoldDB" id="A0A811LR91"/>
<reference evidence="1" key="1">
    <citation type="submission" date="2020-09" db="EMBL/GenBank/DDBJ databases">
        <authorList>
            <person name="Kikuchi T."/>
        </authorList>
    </citation>
    <scope>NUCLEOTIDE SEQUENCE</scope>
    <source>
        <strain evidence="1">SH1</strain>
    </source>
</reference>
<dbReference type="EMBL" id="CAJFCW020000006">
    <property type="protein sequence ID" value="CAG9126995.1"/>
    <property type="molecule type" value="Genomic_DNA"/>
</dbReference>
<proteinExistence type="predicted"/>
<keyword evidence="2" id="KW-1185">Reference proteome</keyword>
<comment type="caution">
    <text evidence="1">The sequence shown here is derived from an EMBL/GenBank/DDBJ whole genome shotgun (WGS) entry which is preliminary data.</text>
</comment>